<dbReference type="RefSeq" id="WP_262845052.1">
    <property type="nucleotide sequence ID" value="NZ_JANZYP010000036.1"/>
</dbReference>
<dbReference type="Pfam" id="PF01926">
    <property type="entry name" value="MMR_HSR1"/>
    <property type="match status" value="1"/>
</dbReference>
<organism evidence="2 3">
    <name type="scientific">Sphaerisporangium corydalis</name>
    <dbReference type="NCBI Taxonomy" id="1441875"/>
    <lineage>
        <taxon>Bacteria</taxon>
        <taxon>Bacillati</taxon>
        <taxon>Actinomycetota</taxon>
        <taxon>Actinomycetes</taxon>
        <taxon>Streptosporangiales</taxon>
        <taxon>Streptosporangiaceae</taxon>
        <taxon>Sphaerisporangium</taxon>
    </lineage>
</organism>
<keyword evidence="3" id="KW-1185">Reference proteome</keyword>
<feature type="domain" description="G" evidence="1">
    <location>
        <begin position="38"/>
        <end position="126"/>
    </location>
</feature>
<gene>
    <name evidence="2" type="ORF">ACFO8L_20955</name>
</gene>
<proteinExistence type="predicted"/>
<dbReference type="SUPFAM" id="SSF52540">
    <property type="entry name" value="P-loop containing nucleoside triphosphate hydrolases"/>
    <property type="match status" value="1"/>
</dbReference>
<accession>A0ABV9EG82</accession>
<protein>
    <submittedName>
        <fullName evidence="2">GTPase family protein</fullName>
    </submittedName>
</protein>
<dbReference type="PANTHER" id="PTHR42714:SF2">
    <property type="entry name" value="TRNA MODIFICATION GTPASE GTPBP3, MITOCHONDRIAL"/>
    <property type="match status" value="1"/>
</dbReference>
<evidence type="ECO:0000313" key="3">
    <source>
        <dbReference type="Proteomes" id="UP001595891"/>
    </source>
</evidence>
<reference evidence="3" key="1">
    <citation type="journal article" date="2019" name="Int. J. Syst. Evol. Microbiol.">
        <title>The Global Catalogue of Microorganisms (GCM) 10K type strain sequencing project: providing services to taxonomists for standard genome sequencing and annotation.</title>
        <authorList>
            <consortium name="The Broad Institute Genomics Platform"/>
            <consortium name="The Broad Institute Genome Sequencing Center for Infectious Disease"/>
            <person name="Wu L."/>
            <person name="Ma J."/>
        </authorList>
    </citation>
    <scope>NUCLEOTIDE SEQUENCE [LARGE SCALE GENOMIC DNA]</scope>
    <source>
        <strain evidence="3">CCUG 49560</strain>
    </source>
</reference>
<evidence type="ECO:0000313" key="2">
    <source>
        <dbReference type="EMBL" id="MFC4588572.1"/>
    </source>
</evidence>
<name>A0ABV9EG82_9ACTN</name>
<dbReference type="InterPro" id="IPR006073">
    <property type="entry name" value="GTP-bd"/>
</dbReference>
<dbReference type="PANTHER" id="PTHR42714">
    <property type="entry name" value="TRNA MODIFICATION GTPASE GTPBP3"/>
    <property type="match status" value="1"/>
</dbReference>
<dbReference type="Gene3D" id="3.40.50.300">
    <property type="entry name" value="P-loop containing nucleotide triphosphate hydrolases"/>
    <property type="match status" value="1"/>
</dbReference>
<comment type="caution">
    <text evidence="2">The sequence shown here is derived from an EMBL/GenBank/DDBJ whole genome shotgun (WGS) entry which is preliminary data.</text>
</comment>
<dbReference type="InterPro" id="IPR027417">
    <property type="entry name" value="P-loop_NTPase"/>
</dbReference>
<dbReference type="Proteomes" id="UP001595891">
    <property type="component" value="Unassembled WGS sequence"/>
</dbReference>
<dbReference type="EMBL" id="JBHSFN010000012">
    <property type="protein sequence ID" value="MFC4588572.1"/>
    <property type="molecule type" value="Genomic_DNA"/>
</dbReference>
<sequence>MARIGRISVDALDERQLDEVRHSVRQERDAEANKPLSVAIMGQTGVGKSSLLNVLFGTELPVGDARQVTGKPHAITVPGNSGHKLTFWDMPGMGEPSGADVDSMAMYLERISESDVVIWAIHADSWSGAAETRCLDALLARVDLDLRRQVASKLTFVLTKADTLTPPPWIFDMRGTRGSFIPSPPLAARLERKAAHFEKAVVEPWAELLRASTYNTGEFAVSDDRLSYDKNAVHYRGHFSEAVREAYAAAHPRHAPVFARLRDNHRVLPCSALFRFNLVQLMVSVVNKLGPTAIFRFQRLLDDAAGLAGVPVASMREYGNFLVWDGVRGVKAFDLERFPL</sequence>
<evidence type="ECO:0000259" key="1">
    <source>
        <dbReference type="Pfam" id="PF01926"/>
    </source>
</evidence>